<gene>
    <name evidence="1" type="ORF">DRF65_13620</name>
</gene>
<dbReference type="EMBL" id="QNVT01000012">
    <property type="protein sequence ID" value="REC61774.1"/>
    <property type="molecule type" value="Genomic_DNA"/>
</dbReference>
<dbReference type="RefSeq" id="WP_115971312.1">
    <property type="nucleotide sequence ID" value="NZ_QNVT01000012.1"/>
</dbReference>
<evidence type="ECO:0000313" key="1">
    <source>
        <dbReference type="EMBL" id="REC61774.1"/>
    </source>
</evidence>
<dbReference type="Proteomes" id="UP000256686">
    <property type="component" value="Unassembled WGS sequence"/>
</dbReference>
<accession>A0A3D9C7P5</accession>
<organism evidence="1 2">
    <name type="scientific">Chryseobacterium pennae</name>
    <dbReference type="NCBI Taxonomy" id="2258962"/>
    <lineage>
        <taxon>Bacteria</taxon>
        <taxon>Pseudomonadati</taxon>
        <taxon>Bacteroidota</taxon>
        <taxon>Flavobacteriia</taxon>
        <taxon>Flavobacteriales</taxon>
        <taxon>Weeksellaceae</taxon>
        <taxon>Chryseobacterium group</taxon>
        <taxon>Chryseobacterium</taxon>
    </lineage>
</organism>
<name>A0A3D9C7P5_9FLAO</name>
<dbReference type="AlphaFoldDB" id="A0A3D9C7P5"/>
<protein>
    <recommendedName>
        <fullName evidence="3">DUF2262 domain-containing protein</fullName>
    </recommendedName>
</protein>
<sequence>MNFEDIKQQILDAEKLHIKKFKESLQQAGLPHLLEYCFPRFHVNHRKKMYTYSVELLFDTEYNEYLYWEGKNLISVDRETGEKGIVINNSYKAILIYQSDSVLLTLEDPVIVTDLPAEEIRNILKTEKLVPQEYFNPLYYTEEPIPAQKYPMPDKILNPIKIFIQDQEIHSGDILYDEFYYKKYSEDKEIYQFELNIELNDFNERIQPKYTELLNELIADDLLVSENYALELFENLTEYPSYEDILNDTQLDMKEKMNFLDPFFISQILNEYLWKSNTDSWSWVIREVFYFNKNEDKIIIKGNAQKLD</sequence>
<evidence type="ECO:0000313" key="2">
    <source>
        <dbReference type="Proteomes" id="UP000256686"/>
    </source>
</evidence>
<comment type="caution">
    <text evidence="1">The sequence shown here is derived from an EMBL/GenBank/DDBJ whole genome shotgun (WGS) entry which is preliminary data.</text>
</comment>
<evidence type="ECO:0008006" key="3">
    <source>
        <dbReference type="Google" id="ProtNLM"/>
    </source>
</evidence>
<reference evidence="2" key="1">
    <citation type="submission" date="2018-06" db="EMBL/GenBank/DDBJ databases">
        <authorList>
            <person name="Lum Nde A."/>
            <person name="Hugo C."/>
        </authorList>
    </citation>
    <scope>NUCLEOTIDE SEQUENCE [LARGE SCALE GENOMIC DNA]</scope>
    <source>
        <strain evidence="2">1_F178</strain>
    </source>
</reference>
<keyword evidence="2" id="KW-1185">Reference proteome</keyword>
<proteinExistence type="predicted"/>